<keyword evidence="2" id="KW-1185">Reference proteome</keyword>
<evidence type="ECO:0000313" key="2">
    <source>
        <dbReference type="Proteomes" id="UP000814140"/>
    </source>
</evidence>
<dbReference type="Proteomes" id="UP000814140">
    <property type="component" value="Unassembled WGS sequence"/>
</dbReference>
<accession>A0ACB8STN1</accession>
<sequence>MERTDSIPHLWPLDSYERSVNSSSPTENGPPPQYVDSMSGMVKPPILVTVPPKSSSSPQGGCPRCSGVEPLTLQGFTSLSIPSRRIFTVDCMPQRAWWSTQQTEYQQALGGEQINTPYTVWVVGYAQAISFFASTGAPLPSVSISVIPLHHVDWVTSATLMSCINPSNRHFNESPGIITATSRLQDPAPDGKEPTEFSEVYDARTGYRHDKCMPYYPVDKLSLHDTILVELFIVRSVQRTPMGDRTWRVGYELQQVSLLANAADA</sequence>
<proteinExistence type="predicted"/>
<reference evidence="1" key="1">
    <citation type="submission" date="2021-03" db="EMBL/GenBank/DDBJ databases">
        <authorList>
            <consortium name="DOE Joint Genome Institute"/>
            <person name="Ahrendt S."/>
            <person name="Looney B.P."/>
            <person name="Miyauchi S."/>
            <person name="Morin E."/>
            <person name="Drula E."/>
            <person name="Courty P.E."/>
            <person name="Chicoki N."/>
            <person name="Fauchery L."/>
            <person name="Kohler A."/>
            <person name="Kuo A."/>
            <person name="Labutti K."/>
            <person name="Pangilinan J."/>
            <person name="Lipzen A."/>
            <person name="Riley R."/>
            <person name="Andreopoulos W."/>
            <person name="He G."/>
            <person name="Johnson J."/>
            <person name="Barry K.W."/>
            <person name="Grigoriev I.V."/>
            <person name="Nagy L."/>
            <person name="Hibbett D."/>
            <person name="Henrissat B."/>
            <person name="Matheny P.B."/>
            <person name="Labbe J."/>
            <person name="Martin F."/>
        </authorList>
    </citation>
    <scope>NUCLEOTIDE SEQUENCE</scope>
    <source>
        <strain evidence="1">HHB10654</strain>
    </source>
</reference>
<dbReference type="EMBL" id="MU277223">
    <property type="protein sequence ID" value="KAI0059795.1"/>
    <property type="molecule type" value="Genomic_DNA"/>
</dbReference>
<reference evidence="1" key="2">
    <citation type="journal article" date="2022" name="New Phytol.">
        <title>Evolutionary transition to the ectomycorrhizal habit in the genomes of a hyperdiverse lineage of mushroom-forming fungi.</title>
        <authorList>
            <person name="Looney B."/>
            <person name="Miyauchi S."/>
            <person name="Morin E."/>
            <person name="Drula E."/>
            <person name="Courty P.E."/>
            <person name="Kohler A."/>
            <person name="Kuo A."/>
            <person name="LaButti K."/>
            <person name="Pangilinan J."/>
            <person name="Lipzen A."/>
            <person name="Riley R."/>
            <person name="Andreopoulos W."/>
            <person name="He G."/>
            <person name="Johnson J."/>
            <person name="Nolan M."/>
            <person name="Tritt A."/>
            <person name="Barry K.W."/>
            <person name="Grigoriev I.V."/>
            <person name="Nagy L.G."/>
            <person name="Hibbett D."/>
            <person name="Henrissat B."/>
            <person name="Matheny P.B."/>
            <person name="Labbe J."/>
            <person name="Martin F.M."/>
        </authorList>
    </citation>
    <scope>NUCLEOTIDE SEQUENCE</scope>
    <source>
        <strain evidence="1">HHB10654</strain>
    </source>
</reference>
<evidence type="ECO:0000313" key="1">
    <source>
        <dbReference type="EMBL" id="KAI0059795.1"/>
    </source>
</evidence>
<organism evidence="1 2">
    <name type="scientific">Artomyces pyxidatus</name>
    <dbReference type="NCBI Taxonomy" id="48021"/>
    <lineage>
        <taxon>Eukaryota</taxon>
        <taxon>Fungi</taxon>
        <taxon>Dikarya</taxon>
        <taxon>Basidiomycota</taxon>
        <taxon>Agaricomycotina</taxon>
        <taxon>Agaricomycetes</taxon>
        <taxon>Russulales</taxon>
        <taxon>Auriscalpiaceae</taxon>
        <taxon>Artomyces</taxon>
    </lineage>
</organism>
<comment type="caution">
    <text evidence="1">The sequence shown here is derived from an EMBL/GenBank/DDBJ whole genome shotgun (WGS) entry which is preliminary data.</text>
</comment>
<protein>
    <submittedName>
        <fullName evidence="1">Uncharacterized protein</fullName>
    </submittedName>
</protein>
<gene>
    <name evidence="1" type="ORF">BV25DRAFT_1918184</name>
</gene>
<name>A0ACB8STN1_9AGAM</name>